<dbReference type="PhylomeDB" id="A0A0G4EKW1"/>
<reference evidence="2 3" key="1">
    <citation type="submission" date="2014-11" db="EMBL/GenBank/DDBJ databases">
        <authorList>
            <person name="Zhu J."/>
            <person name="Qi W."/>
            <person name="Song R."/>
        </authorList>
    </citation>
    <scope>NUCLEOTIDE SEQUENCE [LARGE SCALE GENOMIC DNA]</scope>
</reference>
<keyword evidence="1" id="KW-0812">Transmembrane</keyword>
<organism evidence="2 3">
    <name type="scientific">Vitrella brassicaformis (strain CCMP3155)</name>
    <dbReference type="NCBI Taxonomy" id="1169540"/>
    <lineage>
        <taxon>Eukaryota</taxon>
        <taxon>Sar</taxon>
        <taxon>Alveolata</taxon>
        <taxon>Colpodellida</taxon>
        <taxon>Vitrellaceae</taxon>
        <taxon>Vitrella</taxon>
    </lineage>
</organism>
<protein>
    <submittedName>
        <fullName evidence="2">Uncharacterized protein</fullName>
    </submittedName>
</protein>
<keyword evidence="1" id="KW-0472">Membrane</keyword>
<dbReference type="VEuPathDB" id="CryptoDB:Vbra_7732"/>
<feature type="transmembrane region" description="Helical" evidence="1">
    <location>
        <begin position="107"/>
        <end position="129"/>
    </location>
</feature>
<name>A0A0G4EKW1_VITBC</name>
<keyword evidence="3" id="KW-1185">Reference proteome</keyword>
<dbReference type="Proteomes" id="UP000041254">
    <property type="component" value="Unassembled WGS sequence"/>
</dbReference>
<keyword evidence="1" id="KW-1133">Transmembrane helix</keyword>
<accession>A0A0G4EKW1</accession>
<dbReference type="EMBL" id="CDMY01000256">
    <property type="protein sequence ID" value="CEL97811.1"/>
    <property type="molecule type" value="Genomic_DNA"/>
</dbReference>
<evidence type="ECO:0000256" key="1">
    <source>
        <dbReference type="SAM" id="Phobius"/>
    </source>
</evidence>
<gene>
    <name evidence="2" type="ORF">Vbra_7732</name>
</gene>
<evidence type="ECO:0000313" key="3">
    <source>
        <dbReference type="Proteomes" id="UP000041254"/>
    </source>
</evidence>
<proteinExistence type="predicted"/>
<sequence>MPGWRWARRHASHDHHYAEVRQSYGLRFYRLGLEMIREANYTTRCERRGIESPIWQQELESCHVEDIDDNKACDCRASYSFLIDQSTAEGDDKAAPMWRGYRRAGTFVYVTIGGVLSALVIAGSIFWAAA</sequence>
<evidence type="ECO:0000313" key="2">
    <source>
        <dbReference type="EMBL" id="CEL97811.1"/>
    </source>
</evidence>
<dbReference type="InParanoid" id="A0A0G4EKW1"/>
<dbReference type="AlphaFoldDB" id="A0A0G4EKW1"/>